<protein>
    <submittedName>
        <fullName evidence="2">Uncharacterized protein</fullName>
    </submittedName>
</protein>
<evidence type="ECO:0000313" key="2">
    <source>
        <dbReference type="EMBL" id="GAA3040772.1"/>
    </source>
</evidence>
<evidence type="ECO:0000313" key="3">
    <source>
        <dbReference type="Proteomes" id="UP001499930"/>
    </source>
</evidence>
<feature type="region of interest" description="Disordered" evidence="1">
    <location>
        <begin position="36"/>
        <end position="85"/>
    </location>
</feature>
<reference evidence="3" key="1">
    <citation type="journal article" date="2019" name="Int. J. Syst. Evol. Microbiol.">
        <title>The Global Catalogue of Microorganisms (GCM) 10K type strain sequencing project: providing services to taxonomists for standard genome sequencing and annotation.</title>
        <authorList>
            <consortium name="The Broad Institute Genomics Platform"/>
            <consortium name="The Broad Institute Genome Sequencing Center for Infectious Disease"/>
            <person name="Wu L."/>
            <person name="Ma J."/>
        </authorList>
    </citation>
    <scope>NUCLEOTIDE SEQUENCE [LARGE SCALE GENOMIC DNA]</scope>
    <source>
        <strain evidence="3">JCM 3106</strain>
    </source>
</reference>
<evidence type="ECO:0000256" key="1">
    <source>
        <dbReference type="SAM" id="MobiDB-lite"/>
    </source>
</evidence>
<dbReference type="Proteomes" id="UP001499930">
    <property type="component" value="Unassembled WGS sequence"/>
</dbReference>
<sequence length="100" mass="10947">MRWWKVLGLAGVAGVAATGVVIARAERRRQAYTPDEIRTRLRARLEEPPEDDLKPADAPAGLSAGAFSDMPAAPGDRRSLSGRLRDRADRLRSLLRREGG</sequence>
<comment type="caution">
    <text evidence="2">The sequence shown here is derived from an EMBL/GenBank/DDBJ whole genome shotgun (WGS) entry which is preliminary data.</text>
</comment>
<feature type="compositionally biased region" description="Basic and acidic residues" evidence="1">
    <location>
        <begin position="75"/>
        <end position="85"/>
    </location>
</feature>
<accession>A0ABP6LF21</accession>
<feature type="compositionally biased region" description="Basic and acidic residues" evidence="1">
    <location>
        <begin position="36"/>
        <end position="55"/>
    </location>
</feature>
<dbReference type="RefSeq" id="WP_344907583.1">
    <property type="nucleotide sequence ID" value="NZ_BAAAWD010000031.1"/>
</dbReference>
<organism evidence="2 3">
    <name type="scientific">Streptosporangium longisporum</name>
    <dbReference type="NCBI Taxonomy" id="46187"/>
    <lineage>
        <taxon>Bacteria</taxon>
        <taxon>Bacillati</taxon>
        <taxon>Actinomycetota</taxon>
        <taxon>Actinomycetes</taxon>
        <taxon>Streptosporangiales</taxon>
        <taxon>Streptosporangiaceae</taxon>
        <taxon>Streptosporangium</taxon>
    </lineage>
</organism>
<proteinExistence type="predicted"/>
<name>A0ABP6LF21_9ACTN</name>
<gene>
    <name evidence="2" type="ORF">GCM10017559_81710</name>
</gene>
<keyword evidence="3" id="KW-1185">Reference proteome</keyword>
<dbReference type="EMBL" id="BAAAWD010000031">
    <property type="protein sequence ID" value="GAA3040772.1"/>
    <property type="molecule type" value="Genomic_DNA"/>
</dbReference>